<feature type="region of interest" description="Disordered" evidence="1">
    <location>
        <begin position="175"/>
        <end position="195"/>
    </location>
</feature>
<feature type="domain" description="BHLH" evidence="2">
    <location>
        <begin position="611"/>
        <end position="692"/>
    </location>
</feature>
<feature type="compositionally biased region" description="Basic and acidic residues" evidence="1">
    <location>
        <begin position="576"/>
        <end position="592"/>
    </location>
</feature>
<dbReference type="PROSITE" id="PS50888">
    <property type="entry name" value="BHLH"/>
    <property type="match status" value="1"/>
</dbReference>
<feature type="compositionally biased region" description="Low complexity" evidence="1">
    <location>
        <begin position="471"/>
        <end position="480"/>
    </location>
</feature>
<dbReference type="SUPFAM" id="SSF47459">
    <property type="entry name" value="HLH, helix-loop-helix DNA-binding domain"/>
    <property type="match status" value="1"/>
</dbReference>
<feature type="region of interest" description="Disordered" evidence="1">
    <location>
        <begin position="642"/>
        <end position="672"/>
    </location>
</feature>
<feature type="compositionally biased region" description="Basic and acidic residues" evidence="1">
    <location>
        <begin position="643"/>
        <end position="654"/>
    </location>
</feature>
<dbReference type="InterPro" id="IPR011598">
    <property type="entry name" value="bHLH_dom"/>
</dbReference>
<name>A0A9P6NAV3_9BASI</name>
<feature type="compositionally biased region" description="Basic residues" evidence="1">
    <location>
        <begin position="762"/>
        <end position="774"/>
    </location>
</feature>
<feature type="compositionally biased region" description="Polar residues" evidence="1">
    <location>
        <begin position="338"/>
        <end position="352"/>
    </location>
</feature>
<proteinExistence type="predicted"/>
<evidence type="ECO:0000313" key="4">
    <source>
        <dbReference type="Proteomes" id="UP000886653"/>
    </source>
</evidence>
<keyword evidence="4" id="KW-1185">Reference proteome</keyword>
<feature type="compositionally biased region" description="Low complexity" evidence="1">
    <location>
        <begin position="397"/>
        <end position="413"/>
    </location>
</feature>
<organism evidence="3 4">
    <name type="scientific">Cronartium quercuum f. sp. fusiforme G11</name>
    <dbReference type="NCBI Taxonomy" id="708437"/>
    <lineage>
        <taxon>Eukaryota</taxon>
        <taxon>Fungi</taxon>
        <taxon>Dikarya</taxon>
        <taxon>Basidiomycota</taxon>
        <taxon>Pucciniomycotina</taxon>
        <taxon>Pucciniomycetes</taxon>
        <taxon>Pucciniales</taxon>
        <taxon>Coleosporiaceae</taxon>
        <taxon>Cronartium</taxon>
    </lineage>
</organism>
<feature type="compositionally biased region" description="Polar residues" evidence="1">
    <location>
        <begin position="487"/>
        <end position="498"/>
    </location>
</feature>
<evidence type="ECO:0000256" key="1">
    <source>
        <dbReference type="SAM" id="MobiDB-lite"/>
    </source>
</evidence>
<dbReference type="Gene3D" id="4.10.280.10">
    <property type="entry name" value="Helix-loop-helix DNA-binding domain"/>
    <property type="match status" value="1"/>
</dbReference>
<sequence>MSNPHPHPHPHPHQFQNYQPELESILSEFHQNQHQILNQLSSDFILSDSESLLNHQSNPIRLISNQPSNSNYLQSGQYDHPQFQPPQISIDHNPATISLSNHFHAPSAHSIEPHRKIEVDAIKKALSALAPDTQQNLLMVLLATQSTHQPVLQSQPALNKPVPVQNTSFQQVDQTFTPSSTSDHHTRSSSTQDWNLNQAHHPSRISQHEMASQPTSPVMAAIQNGSFHLPNRDSHVITPLISPNMTPLSAFSNNSYQSTFMSDATSLCSQASFASPSTAPVELFSPLTSPALRPQDYLEHRLTSTSTPSHLGMPTLINQAAALGLSNQQAFGNVNANQDQIHPIGPQTNFSMSAPPRPSSQQQRSLSHCPPGTSVTIQDPIQPSPRLTATSPSFQSNTTSNRRPRPARASATPVKARPSPRLRPVEKSNSMDDNETRSKRAKSVAGESPRLSMSLTNTPLGPSNTGLLGDSPSPVELLSPPEHEPSNTGNSHHTNSISSHKRIRPLTPAGIMKLGQILGSSTGFEQAWFGGTSCEQMELDEHVGTTGAGGEGEAISEEMIEGIQSKLNSDEVTSARGDDAKEPQKRVTEGKKVQKKQSTTKSSIEPPPPEMRRSSHKVAEQRRRDSLKTCFDDLRRILPPIHWTDDTETERRPGEGNVGGQRSGASFDPAQPNKGISKVALLRRSNEYIATLQERLARRDEVIGIMVQQIRRSGRSRLEEVLELIEQEKVEDEENIRRVMGGTSSEVEQDGDGDGKGAERASKKRGCGLKKSKTGGKAEGSTNEV</sequence>
<feature type="compositionally biased region" description="Polar residues" evidence="1">
    <location>
        <begin position="451"/>
        <end position="466"/>
    </location>
</feature>
<accession>A0A9P6NAV3</accession>
<feature type="compositionally biased region" description="Basic and acidic residues" evidence="1">
    <location>
        <begin position="423"/>
        <end position="438"/>
    </location>
</feature>
<feature type="compositionally biased region" description="Basic and acidic residues" evidence="1">
    <location>
        <begin position="610"/>
        <end position="625"/>
    </location>
</feature>
<dbReference type="InterPro" id="IPR036638">
    <property type="entry name" value="HLH_DNA-bd_sf"/>
</dbReference>
<feature type="compositionally biased region" description="Polar residues" evidence="1">
    <location>
        <begin position="373"/>
        <end position="396"/>
    </location>
</feature>
<feature type="region of interest" description="Disordered" evidence="1">
    <location>
        <begin position="338"/>
        <end position="501"/>
    </location>
</feature>
<feature type="region of interest" description="Disordered" evidence="1">
    <location>
        <begin position="568"/>
        <end position="625"/>
    </location>
</feature>
<evidence type="ECO:0000313" key="3">
    <source>
        <dbReference type="EMBL" id="KAG0140854.1"/>
    </source>
</evidence>
<comment type="caution">
    <text evidence="3">The sequence shown here is derived from an EMBL/GenBank/DDBJ whole genome shotgun (WGS) entry which is preliminary data.</text>
</comment>
<dbReference type="SMART" id="SM00353">
    <property type="entry name" value="HLH"/>
    <property type="match status" value="1"/>
</dbReference>
<dbReference type="EMBL" id="MU167415">
    <property type="protein sequence ID" value="KAG0140854.1"/>
    <property type="molecule type" value="Genomic_DNA"/>
</dbReference>
<feature type="region of interest" description="Disordered" evidence="1">
    <location>
        <begin position="737"/>
        <end position="785"/>
    </location>
</feature>
<dbReference type="GO" id="GO:0046983">
    <property type="term" value="F:protein dimerization activity"/>
    <property type="evidence" value="ECO:0007669"/>
    <property type="project" value="InterPro"/>
</dbReference>
<dbReference type="Proteomes" id="UP000886653">
    <property type="component" value="Unassembled WGS sequence"/>
</dbReference>
<dbReference type="OrthoDB" id="2506455at2759"/>
<evidence type="ECO:0000259" key="2">
    <source>
        <dbReference type="PROSITE" id="PS50888"/>
    </source>
</evidence>
<reference evidence="3" key="1">
    <citation type="submission" date="2013-11" db="EMBL/GenBank/DDBJ databases">
        <title>Genome sequence of the fusiform rust pathogen reveals effectors for host alternation and coevolution with pine.</title>
        <authorList>
            <consortium name="DOE Joint Genome Institute"/>
            <person name="Smith K."/>
            <person name="Pendleton A."/>
            <person name="Kubisiak T."/>
            <person name="Anderson C."/>
            <person name="Salamov A."/>
            <person name="Aerts A."/>
            <person name="Riley R."/>
            <person name="Clum A."/>
            <person name="Lindquist E."/>
            <person name="Ence D."/>
            <person name="Campbell M."/>
            <person name="Kronenberg Z."/>
            <person name="Feau N."/>
            <person name="Dhillon B."/>
            <person name="Hamelin R."/>
            <person name="Burleigh J."/>
            <person name="Smith J."/>
            <person name="Yandell M."/>
            <person name="Nelson C."/>
            <person name="Grigoriev I."/>
            <person name="Davis J."/>
        </authorList>
    </citation>
    <scope>NUCLEOTIDE SEQUENCE</scope>
    <source>
        <strain evidence="3">G11</strain>
    </source>
</reference>
<protein>
    <recommendedName>
        <fullName evidence="2">BHLH domain-containing protein</fullName>
    </recommendedName>
</protein>
<dbReference type="Pfam" id="PF00010">
    <property type="entry name" value="HLH"/>
    <property type="match status" value="1"/>
</dbReference>
<gene>
    <name evidence="3" type="ORF">CROQUDRAFT_664615</name>
</gene>
<dbReference type="AlphaFoldDB" id="A0A9P6NAV3"/>